<accession>A0AAV6VWX2</accession>
<organism evidence="1 2">
    <name type="scientific">Oedothorax gibbosus</name>
    <dbReference type="NCBI Taxonomy" id="931172"/>
    <lineage>
        <taxon>Eukaryota</taxon>
        <taxon>Metazoa</taxon>
        <taxon>Ecdysozoa</taxon>
        <taxon>Arthropoda</taxon>
        <taxon>Chelicerata</taxon>
        <taxon>Arachnida</taxon>
        <taxon>Araneae</taxon>
        <taxon>Araneomorphae</taxon>
        <taxon>Entelegynae</taxon>
        <taxon>Araneoidea</taxon>
        <taxon>Linyphiidae</taxon>
        <taxon>Erigoninae</taxon>
        <taxon>Oedothorax</taxon>
    </lineage>
</organism>
<proteinExistence type="predicted"/>
<reference evidence="1 2" key="1">
    <citation type="journal article" date="2022" name="Nat. Ecol. Evol.">
        <title>A masculinizing supergene underlies an exaggerated male reproductive morph in a spider.</title>
        <authorList>
            <person name="Hendrickx F."/>
            <person name="De Corte Z."/>
            <person name="Sonet G."/>
            <person name="Van Belleghem S.M."/>
            <person name="Kostlbacher S."/>
            <person name="Vangestel C."/>
        </authorList>
    </citation>
    <scope>NUCLEOTIDE SEQUENCE [LARGE SCALE GENOMIC DNA]</scope>
    <source>
        <strain evidence="1">W744_W776</strain>
    </source>
</reference>
<evidence type="ECO:0000313" key="1">
    <source>
        <dbReference type="EMBL" id="KAG8201299.1"/>
    </source>
</evidence>
<gene>
    <name evidence="1" type="ORF">JTE90_016781</name>
</gene>
<dbReference type="AlphaFoldDB" id="A0AAV6VWX2"/>
<comment type="caution">
    <text evidence="1">The sequence shown here is derived from an EMBL/GenBank/DDBJ whole genome shotgun (WGS) entry which is preliminary data.</text>
</comment>
<evidence type="ECO:0000313" key="2">
    <source>
        <dbReference type="Proteomes" id="UP000827092"/>
    </source>
</evidence>
<keyword evidence="2" id="KW-1185">Reference proteome</keyword>
<dbReference type="EMBL" id="JAFNEN010000006">
    <property type="protein sequence ID" value="KAG8201299.1"/>
    <property type="molecule type" value="Genomic_DNA"/>
</dbReference>
<dbReference type="Proteomes" id="UP000827092">
    <property type="component" value="Unassembled WGS sequence"/>
</dbReference>
<evidence type="ECO:0008006" key="3">
    <source>
        <dbReference type="Google" id="ProtNLM"/>
    </source>
</evidence>
<sequence length="107" mass="12315">MTSCALTGHMRFLHFPTLSLHASHAPQGDTKYTDLLLVTANRLGQRATCTRDVVDSDTYTALRCWGTTREFFFCSKICVEKRRTFEIFLRVYCTCFNRIHLSPSEAE</sequence>
<protein>
    <recommendedName>
        <fullName evidence="3">Secreted protein</fullName>
    </recommendedName>
</protein>
<name>A0AAV6VWX2_9ARAC</name>